<dbReference type="InterPro" id="IPR036390">
    <property type="entry name" value="WH_DNA-bd_sf"/>
</dbReference>
<dbReference type="InterPro" id="IPR015422">
    <property type="entry name" value="PyrdxlP-dep_Trfase_small"/>
</dbReference>
<keyword evidence="8" id="KW-1185">Reference proteome</keyword>
<keyword evidence="4 7" id="KW-0238">DNA-binding</keyword>
<evidence type="ECO:0000256" key="2">
    <source>
        <dbReference type="ARBA" id="ARBA00022898"/>
    </source>
</evidence>
<evidence type="ECO:0000256" key="1">
    <source>
        <dbReference type="ARBA" id="ARBA00005384"/>
    </source>
</evidence>
<sequence length="469" mass="48922">MDDDNAEAGVIRLLRAAAHTTPPGGRLPSVRAVMGELHVSPVTVQNALRRLVAEGIVEVRPGKGTFAASTPTAVHPTPDLQWQSVALGAKPPGDEALPELLAVPRPEAVPLSGGYLDPGLQPTAALGAALARAARRPDAWARGPVEGRDDLRAWFAREAGGAFRAGDMVVCPGGQAALSTALRALTVPGDTLLVEAPTYLGAIATARAAGLRVVGVPTDADGVRPELLAAAFARTGARLFYCQPLFANPHGATLAVHRRAEVLSVLSGAGAFLLEDDYARDLAIDGTPPSPLAADDVHGHVIHLRSLTKSAAPGLRLAGIGARGAAGARLRTARVMDDFFVAGPLQEAALDVLSSPAWRRHLAALRIALRTRRDTLLAALATHLPEVVPVTVPKGGLHVWVRLPEDWDDLEVTSAAIANGVVVSPGRPWHAGDPPGPHLRLTYGAAGPEILAEGVRRLAEAAHAIRPRR</sequence>
<dbReference type="InterPro" id="IPR015421">
    <property type="entry name" value="PyrdxlP-dep_Trfase_major"/>
</dbReference>
<evidence type="ECO:0000256" key="5">
    <source>
        <dbReference type="ARBA" id="ARBA00023163"/>
    </source>
</evidence>
<evidence type="ECO:0000259" key="6">
    <source>
        <dbReference type="PROSITE" id="PS50949"/>
    </source>
</evidence>
<proteinExistence type="inferred from homology"/>
<evidence type="ECO:0000313" key="8">
    <source>
        <dbReference type="Proteomes" id="UP000542674"/>
    </source>
</evidence>
<dbReference type="InterPro" id="IPR051446">
    <property type="entry name" value="HTH_trans_reg/aminotransferase"/>
</dbReference>
<dbReference type="SUPFAM" id="SSF53383">
    <property type="entry name" value="PLP-dependent transferases"/>
    <property type="match status" value="1"/>
</dbReference>
<dbReference type="InterPro" id="IPR036388">
    <property type="entry name" value="WH-like_DNA-bd_sf"/>
</dbReference>
<feature type="domain" description="HTH gntR-type" evidence="6">
    <location>
        <begin position="3"/>
        <end position="70"/>
    </location>
</feature>
<dbReference type="Proteomes" id="UP000542674">
    <property type="component" value="Unassembled WGS sequence"/>
</dbReference>
<gene>
    <name evidence="7" type="ORF">F4559_002438</name>
</gene>
<dbReference type="PANTHER" id="PTHR46577">
    <property type="entry name" value="HTH-TYPE TRANSCRIPTIONAL REGULATORY PROTEIN GABR"/>
    <property type="match status" value="1"/>
</dbReference>
<dbReference type="GO" id="GO:0030170">
    <property type="term" value="F:pyridoxal phosphate binding"/>
    <property type="evidence" value="ECO:0007669"/>
    <property type="project" value="InterPro"/>
</dbReference>
<dbReference type="InterPro" id="IPR004839">
    <property type="entry name" value="Aminotransferase_I/II_large"/>
</dbReference>
<dbReference type="Gene3D" id="3.90.1150.10">
    <property type="entry name" value="Aspartate Aminotransferase, domain 1"/>
    <property type="match status" value="1"/>
</dbReference>
<protein>
    <submittedName>
        <fullName evidence="7">DNA-binding transcriptional MocR family regulator</fullName>
    </submittedName>
</protein>
<keyword evidence="5" id="KW-0804">Transcription</keyword>
<dbReference type="SMART" id="SM00345">
    <property type="entry name" value="HTH_GNTR"/>
    <property type="match status" value="1"/>
</dbReference>
<organism evidence="7 8">
    <name type="scientific">Saccharothrix violaceirubra</name>
    <dbReference type="NCBI Taxonomy" id="413306"/>
    <lineage>
        <taxon>Bacteria</taxon>
        <taxon>Bacillati</taxon>
        <taxon>Actinomycetota</taxon>
        <taxon>Actinomycetes</taxon>
        <taxon>Pseudonocardiales</taxon>
        <taxon>Pseudonocardiaceae</taxon>
        <taxon>Saccharothrix</taxon>
    </lineage>
</organism>
<accession>A0A7W7T200</accession>
<keyword evidence="2" id="KW-0663">Pyridoxal phosphate</keyword>
<dbReference type="PANTHER" id="PTHR46577:SF1">
    <property type="entry name" value="HTH-TYPE TRANSCRIPTIONAL REGULATORY PROTEIN GABR"/>
    <property type="match status" value="1"/>
</dbReference>
<dbReference type="Pfam" id="PF00155">
    <property type="entry name" value="Aminotran_1_2"/>
    <property type="match status" value="1"/>
</dbReference>
<dbReference type="GO" id="GO:0003700">
    <property type="term" value="F:DNA-binding transcription factor activity"/>
    <property type="evidence" value="ECO:0007669"/>
    <property type="project" value="InterPro"/>
</dbReference>
<dbReference type="Pfam" id="PF00392">
    <property type="entry name" value="GntR"/>
    <property type="match status" value="1"/>
</dbReference>
<evidence type="ECO:0000313" key="7">
    <source>
        <dbReference type="EMBL" id="MBB4965079.1"/>
    </source>
</evidence>
<name>A0A7W7T200_9PSEU</name>
<comment type="caution">
    <text evidence="7">The sequence shown here is derived from an EMBL/GenBank/DDBJ whole genome shotgun (WGS) entry which is preliminary data.</text>
</comment>
<evidence type="ECO:0000256" key="3">
    <source>
        <dbReference type="ARBA" id="ARBA00023015"/>
    </source>
</evidence>
<dbReference type="Gene3D" id="3.40.640.10">
    <property type="entry name" value="Type I PLP-dependent aspartate aminotransferase-like (Major domain)"/>
    <property type="match status" value="1"/>
</dbReference>
<dbReference type="EMBL" id="JACHJS010000001">
    <property type="protein sequence ID" value="MBB4965079.1"/>
    <property type="molecule type" value="Genomic_DNA"/>
</dbReference>
<dbReference type="CDD" id="cd07377">
    <property type="entry name" value="WHTH_GntR"/>
    <property type="match status" value="1"/>
</dbReference>
<comment type="similarity">
    <text evidence="1">In the C-terminal section; belongs to the class-I pyridoxal-phosphate-dependent aminotransferase family.</text>
</comment>
<dbReference type="InterPro" id="IPR015424">
    <property type="entry name" value="PyrdxlP-dep_Trfase"/>
</dbReference>
<dbReference type="CDD" id="cd00609">
    <property type="entry name" value="AAT_like"/>
    <property type="match status" value="1"/>
</dbReference>
<dbReference type="RefSeq" id="WP_184668454.1">
    <property type="nucleotide sequence ID" value="NZ_BAABAI010000013.1"/>
</dbReference>
<dbReference type="GO" id="GO:0003677">
    <property type="term" value="F:DNA binding"/>
    <property type="evidence" value="ECO:0007669"/>
    <property type="project" value="UniProtKB-KW"/>
</dbReference>
<evidence type="ECO:0000256" key="4">
    <source>
        <dbReference type="ARBA" id="ARBA00023125"/>
    </source>
</evidence>
<keyword evidence="3" id="KW-0805">Transcription regulation</keyword>
<dbReference type="Gene3D" id="1.10.10.10">
    <property type="entry name" value="Winged helix-like DNA-binding domain superfamily/Winged helix DNA-binding domain"/>
    <property type="match status" value="1"/>
</dbReference>
<dbReference type="InterPro" id="IPR000524">
    <property type="entry name" value="Tscrpt_reg_HTH_GntR"/>
</dbReference>
<dbReference type="AlphaFoldDB" id="A0A7W7T200"/>
<dbReference type="SUPFAM" id="SSF46785">
    <property type="entry name" value="Winged helix' DNA-binding domain"/>
    <property type="match status" value="1"/>
</dbReference>
<reference evidence="7 8" key="1">
    <citation type="submission" date="2020-08" db="EMBL/GenBank/DDBJ databases">
        <title>Sequencing the genomes of 1000 actinobacteria strains.</title>
        <authorList>
            <person name="Klenk H.-P."/>
        </authorList>
    </citation>
    <scope>NUCLEOTIDE SEQUENCE [LARGE SCALE GENOMIC DNA]</scope>
    <source>
        <strain evidence="7 8">DSM 45084</strain>
    </source>
</reference>
<dbReference type="PROSITE" id="PS50949">
    <property type="entry name" value="HTH_GNTR"/>
    <property type="match status" value="1"/>
</dbReference>